<dbReference type="PANTHER" id="PTHR43642:SF1">
    <property type="entry name" value="HYBRID SIGNAL TRANSDUCTION HISTIDINE KINASE G"/>
    <property type="match status" value="1"/>
</dbReference>
<accession>A0A7S4ICB7</accession>
<name>A0A7S4ICB7_9STRA</name>
<dbReference type="InterPro" id="IPR011990">
    <property type="entry name" value="TPR-like_helical_dom_sf"/>
</dbReference>
<gene>
    <name evidence="1" type="ORF">OAUR00152_LOCUS9936</name>
</gene>
<protein>
    <recommendedName>
        <fullName evidence="2">KIF-binding protein</fullName>
    </recommendedName>
</protein>
<sequence>MLDLNQNFIYTQNLSLRQFALNLLGKSADPARLVGDIMDERSLLDMAEEKGSSSLRSIVYFYRMMLEVFFGEYERAAETAELNKNVDKDNVGRFSIVVNHCFYHGLSALILARRQGRSKWEDIINTTMAQMEKWESANPWNCEHKLALMNAEYAYLQNDINGAIEAYDCAIVSAAKHRFVHEEGLALERAGIFYTDTGDNATASRLFHRAHDCYVRWEAHSKATHVKQHF</sequence>
<evidence type="ECO:0008006" key="2">
    <source>
        <dbReference type="Google" id="ProtNLM"/>
    </source>
</evidence>
<proteinExistence type="predicted"/>
<dbReference type="AlphaFoldDB" id="A0A7S4ICB7"/>
<dbReference type="PANTHER" id="PTHR43642">
    <property type="entry name" value="HYBRID SIGNAL TRANSDUCTION HISTIDINE KINASE G"/>
    <property type="match status" value="1"/>
</dbReference>
<reference evidence="1" key="1">
    <citation type="submission" date="2021-01" db="EMBL/GenBank/DDBJ databases">
        <authorList>
            <person name="Corre E."/>
            <person name="Pelletier E."/>
            <person name="Niang G."/>
            <person name="Scheremetjew M."/>
            <person name="Finn R."/>
            <person name="Kale V."/>
            <person name="Holt S."/>
            <person name="Cochrane G."/>
            <person name="Meng A."/>
            <person name="Brown T."/>
            <person name="Cohen L."/>
        </authorList>
    </citation>
    <scope>NUCLEOTIDE SEQUENCE</scope>
    <source>
        <strain evidence="1">Isolate 1302-5</strain>
    </source>
</reference>
<organism evidence="1">
    <name type="scientific">Odontella aurita</name>
    <dbReference type="NCBI Taxonomy" id="265563"/>
    <lineage>
        <taxon>Eukaryota</taxon>
        <taxon>Sar</taxon>
        <taxon>Stramenopiles</taxon>
        <taxon>Ochrophyta</taxon>
        <taxon>Bacillariophyta</taxon>
        <taxon>Mediophyceae</taxon>
        <taxon>Biddulphiophycidae</taxon>
        <taxon>Eupodiscales</taxon>
        <taxon>Odontellaceae</taxon>
        <taxon>Odontella</taxon>
    </lineage>
</organism>
<dbReference type="SUPFAM" id="SSF48452">
    <property type="entry name" value="TPR-like"/>
    <property type="match status" value="1"/>
</dbReference>
<dbReference type="InterPro" id="IPR053159">
    <property type="entry name" value="Hybrid_Histidine_Kinase"/>
</dbReference>
<evidence type="ECO:0000313" key="1">
    <source>
        <dbReference type="EMBL" id="CAE2225217.1"/>
    </source>
</evidence>
<dbReference type="EMBL" id="HBKQ01014555">
    <property type="protein sequence ID" value="CAE2225217.1"/>
    <property type="molecule type" value="Transcribed_RNA"/>
</dbReference>